<dbReference type="Gene3D" id="3.40.50.300">
    <property type="entry name" value="P-loop containing nucleotide triphosphate hydrolases"/>
    <property type="match status" value="1"/>
</dbReference>
<sequence>MGLPKPDLVMFLHLQLEEAVKRGQFGLERYENRDFQRRVLERFQQLIGDRTLNWKMVNASRSIEDVHKEIRMLSEEAIRATAQKPLEELWM</sequence>
<dbReference type="GO" id="GO:0006227">
    <property type="term" value="P:dUDP biosynthetic process"/>
    <property type="evidence" value="ECO:0007669"/>
    <property type="project" value="TreeGrafter"/>
</dbReference>
<dbReference type="Pfam" id="PF02223">
    <property type="entry name" value="Thymidylate_kin"/>
    <property type="match status" value="1"/>
</dbReference>
<keyword evidence="4" id="KW-0418">Kinase</keyword>
<comment type="caution">
    <text evidence="4">The sequence shown here is derived from an EMBL/GenBank/DDBJ whole genome shotgun (WGS) entry which is preliminary data.</text>
</comment>
<dbReference type="InterPro" id="IPR039430">
    <property type="entry name" value="Thymidylate_kin-like_dom"/>
</dbReference>
<proteinExistence type="inferred from homology"/>
<dbReference type="GO" id="GO:0006233">
    <property type="term" value="P:dTDP biosynthetic process"/>
    <property type="evidence" value="ECO:0007669"/>
    <property type="project" value="TreeGrafter"/>
</dbReference>
<comment type="similarity">
    <text evidence="1">Belongs to the thymidylate kinase family.</text>
</comment>
<dbReference type="GO" id="GO:0004798">
    <property type="term" value="F:dTMP kinase activity"/>
    <property type="evidence" value="ECO:0007669"/>
    <property type="project" value="TreeGrafter"/>
</dbReference>
<dbReference type="SUPFAM" id="SSF52540">
    <property type="entry name" value="P-loop containing nucleoside triphosphate hydrolases"/>
    <property type="match status" value="1"/>
</dbReference>
<dbReference type="AlphaFoldDB" id="A0A834AFJ9"/>
<accession>A0A834AFJ9</accession>
<dbReference type="PANTHER" id="PTHR10344:SF1">
    <property type="entry name" value="THYMIDYLATE KINASE"/>
    <property type="match status" value="1"/>
</dbReference>
<dbReference type="GO" id="GO:0006235">
    <property type="term" value="P:dTTP biosynthetic process"/>
    <property type="evidence" value="ECO:0007669"/>
    <property type="project" value="TreeGrafter"/>
</dbReference>
<feature type="coiled-coil region" evidence="2">
    <location>
        <begin position="56"/>
        <end position="83"/>
    </location>
</feature>
<evidence type="ECO:0000313" key="5">
    <source>
        <dbReference type="Proteomes" id="UP000664940"/>
    </source>
</evidence>
<keyword evidence="2" id="KW-0175">Coiled coil</keyword>
<dbReference type="EMBL" id="JABVXQ010000004">
    <property type="protein sequence ID" value="KAF6113532.1"/>
    <property type="molecule type" value="Genomic_DNA"/>
</dbReference>
<dbReference type="GO" id="GO:0005739">
    <property type="term" value="C:mitochondrion"/>
    <property type="evidence" value="ECO:0007669"/>
    <property type="project" value="TreeGrafter"/>
</dbReference>
<dbReference type="GO" id="GO:0005829">
    <property type="term" value="C:cytosol"/>
    <property type="evidence" value="ECO:0007669"/>
    <property type="project" value="TreeGrafter"/>
</dbReference>
<dbReference type="PANTHER" id="PTHR10344">
    <property type="entry name" value="THYMIDYLATE KINASE"/>
    <property type="match status" value="1"/>
</dbReference>
<evidence type="ECO:0000259" key="3">
    <source>
        <dbReference type="Pfam" id="PF02223"/>
    </source>
</evidence>
<evidence type="ECO:0000256" key="2">
    <source>
        <dbReference type="SAM" id="Coils"/>
    </source>
</evidence>
<reference evidence="4 5" key="1">
    <citation type="journal article" date="2020" name="Nature">
        <title>Six reference-quality genomes reveal evolution of bat adaptations.</title>
        <authorList>
            <person name="Jebb D."/>
            <person name="Huang Z."/>
            <person name="Pippel M."/>
            <person name="Hughes G.M."/>
            <person name="Lavrichenko K."/>
            <person name="Devanna P."/>
            <person name="Winkler S."/>
            <person name="Jermiin L.S."/>
            <person name="Skirmuntt E.C."/>
            <person name="Katzourakis A."/>
            <person name="Burkitt-Gray L."/>
            <person name="Ray D.A."/>
            <person name="Sullivan K.A.M."/>
            <person name="Roscito J.G."/>
            <person name="Kirilenko B.M."/>
            <person name="Davalos L.M."/>
            <person name="Corthals A.P."/>
            <person name="Power M.L."/>
            <person name="Jones G."/>
            <person name="Ransome R.D."/>
            <person name="Dechmann D.K.N."/>
            <person name="Locatelli A.G."/>
            <person name="Puechmaille S.J."/>
            <person name="Fedrigo O."/>
            <person name="Jarvis E.D."/>
            <person name="Hiller M."/>
            <person name="Vernes S.C."/>
            <person name="Myers E.W."/>
            <person name="Teeling E.C."/>
        </authorList>
    </citation>
    <scope>NUCLEOTIDE SEQUENCE [LARGE SCALE GENOMIC DNA]</scope>
    <source>
        <strain evidence="4">Bat1K_MPI-CBG_1</strain>
    </source>
</reference>
<evidence type="ECO:0000313" key="4">
    <source>
        <dbReference type="EMBL" id="KAF6113532.1"/>
    </source>
</evidence>
<evidence type="ECO:0000256" key="1">
    <source>
        <dbReference type="ARBA" id="ARBA00009776"/>
    </source>
</evidence>
<dbReference type="GO" id="GO:0005634">
    <property type="term" value="C:nucleus"/>
    <property type="evidence" value="ECO:0007669"/>
    <property type="project" value="TreeGrafter"/>
</dbReference>
<name>A0A834AFJ9_9CHIR</name>
<protein>
    <submittedName>
        <fullName evidence="4">Deoxythymidylate kinase</fullName>
    </submittedName>
</protein>
<dbReference type="GO" id="GO:0004550">
    <property type="term" value="F:nucleoside diphosphate kinase activity"/>
    <property type="evidence" value="ECO:0007669"/>
    <property type="project" value="TreeGrafter"/>
</dbReference>
<feature type="domain" description="Thymidylate kinase-like" evidence="3">
    <location>
        <begin position="3"/>
        <end position="70"/>
    </location>
</feature>
<dbReference type="InterPro" id="IPR027417">
    <property type="entry name" value="P-loop_NTPase"/>
</dbReference>
<dbReference type="Proteomes" id="UP000664940">
    <property type="component" value="Unassembled WGS sequence"/>
</dbReference>
<organism evidence="4 5">
    <name type="scientific">Phyllostomus discolor</name>
    <name type="common">pale spear-nosed bat</name>
    <dbReference type="NCBI Taxonomy" id="89673"/>
    <lineage>
        <taxon>Eukaryota</taxon>
        <taxon>Metazoa</taxon>
        <taxon>Chordata</taxon>
        <taxon>Craniata</taxon>
        <taxon>Vertebrata</taxon>
        <taxon>Euteleostomi</taxon>
        <taxon>Mammalia</taxon>
        <taxon>Eutheria</taxon>
        <taxon>Laurasiatheria</taxon>
        <taxon>Chiroptera</taxon>
        <taxon>Yangochiroptera</taxon>
        <taxon>Phyllostomidae</taxon>
        <taxon>Phyllostominae</taxon>
        <taxon>Phyllostomus</taxon>
    </lineage>
</organism>
<gene>
    <name evidence="4" type="ORF">HJG60_004130</name>
</gene>
<keyword evidence="4" id="KW-0808">Transferase</keyword>